<dbReference type="EMBL" id="AMZY02000009">
    <property type="protein sequence ID" value="EMS33468.1"/>
    <property type="molecule type" value="Genomic_DNA"/>
</dbReference>
<dbReference type="AlphaFoldDB" id="M7XFZ8"/>
<gene>
    <name evidence="2" type="ORF">C943_04346</name>
</gene>
<name>M7XFZ8_9BACT</name>
<comment type="caution">
    <text evidence="2">The sequence shown here is derived from an EMBL/GenBank/DDBJ whole genome shotgun (WGS) entry which is preliminary data.</text>
</comment>
<accession>M7XFZ8</accession>
<organism evidence="2 3">
    <name type="scientific">Mariniradius saccharolyticus AK6</name>
    <dbReference type="NCBI Taxonomy" id="1239962"/>
    <lineage>
        <taxon>Bacteria</taxon>
        <taxon>Pseudomonadati</taxon>
        <taxon>Bacteroidota</taxon>
        <taxon>Cytophagia</taxon>
        <taxon>Cytophagales</taxon>
        <taxon>Cyclobacteriaceae</taxon>
        <taxon>Mariniradius</taxon>
    </lineage>
</organism>
<proteinExistence type="predicted"/>
<dbReference type="Proteomes" id="UP000010953">
    <property type="component" value="Unassembled WGS sequence"/>
</dbReference>
<evidence type="ECO:0000313" key="3">
    <source>
        <dbReference type="Proteomes" id="UP000010953"/>
    </source>
</evidence>
<dbReference type="InParanoid" id="M7XFZ8"/>
<evidence type="ECO:0000256" key="1">
    <source>
        <dbReference type="SAM" id="MobiDB-lite"/>
    </source>
</evidence>
<evidence type="ECO:0000313" key="2">
    <source>
        <dbReference type="EMBL" id="EMS33468.1"/>
    </source>
</evidence>
<protein>
    <submittedName>
        <fullName evidence="2">Uncharacterized protein</fullName>
    </submittedName>
</protein>
<keyword evidence="3" id="KW-1185">Reference proteome</keyword>
<sequence>MFEQKSIRLNIRALNPDPKLFPQNEGKKKNVTKQTSI</sequence>
<feature type="region of interest" description="Disordered" evidence="1">
    <location>
        <begin position="1"/>
        <end position="37"/>
    </location>
</feature>
<reference evidence="2" key="1">
    <citation type="submission" date="2013-01" db="EMBL/GenBank/DDBJ databases">
        <title>Genome assembly of Mariniradius saccharolyticus AK6.</title>
        <authorList>
            <person name="Vaidya B."/>
            <person name="Khatri I."/>
            <person name="Tanuku N.R.S."/>
            <person name="Subramanian S."/>
            <person name="Pinnaka A."/>
        </authorList>
    </citation>
    <scope>NUCLEOTIDE SEQUENCE [LARGE SCALE GENOMIC DNA]</scope>
    <source>
        <strain evidence="2">AK6</strain>
    </source>
</reference>